<evidence type="ECO:0000256" key="1">
    <source>
        <dbReference type="ARBA" id="ARBA00006227"/>
    </source>
</evidence>
<dbReference type="HAMAP" id="MF_01366">
    <property type="entry name" value="Ribosomal_uL13"/>
    <property type="match status" value="1"/>
</dbReference>
<dbReference type="Gene3D" id="3.90.1180.10">
    <property type="entry name" value="Ribosomal protein L13"/>
    <property type="match status" value="1"/>
</dbReference>
<dbReference type="EMBL" id="MK814615">
    <property type="protein sequence ID" value="QCI04830.1"/>
    <property type="molecule type" value="Genomic_DNA"/>
</dbReference>
<comment type="similarity">
    <text evidence="1 4">Belongs to the universal ribosomal protein uL13 family.</text>
</comment>
<proteinExistence type="inferred from homology"/>
<dbReference type="GO" id="GO:0006412">
    <property type="term" value="P:translation"/>
    <property type="evidence" value="ECO:0007669"/>
    <property type="project" value="InterPro"/>
</dbReference>
<dbReference type="PANTHER" id="PTHR11545:SF2">
    <property type="entry name" value="LARGE RIBOSOMAL SUBUNIT PROTEIN UL13M"/>
    <property type="match status" value="1"/>
</dbReference>
<dbReference type="InterPro" id="IPR005822">
    <property type="entry name" value="Ribosomal_uL13"/>
</dbReference>
<dbReference type="InterPro" id="IPR023563">
    <property type="entry name" value="Ribosomal_uL13_CS"/>
</dbReference>
<dbReference type="InterPro" id="IPR005823">
    <property type="entry name" value="Ribosomal_uL13_bac-type"/>
</dbReference>
<keyword evidence="5" id="KW-0934">Plastid</keyword>
<sequence>MFINNNKTYISKNTLHTTWYMIDAKDKTLGRLSSKIAYILKGKTSKTYETNQTQPINIIIINSQFINVTGKKREQLVYKRHSGRPGSLKTESFNSLQNRIPNRIIEKAIKGMLPKNSMGRQMFKQLKIYSNEQHPHASQKPNILN</sequence>
<dbReference type="GO" id="GO:0017148">
    <property type="term" value="P:negative regulation of translation"/>
    <property type="evidence" value="ECO:0007669"/>
    <property type="project" value="TreeGrafter"/>
</dbReference>
<dbReference type="InterPro" id="IPR036899">
    <property type="entry name" value="Ribosomal_uL13_sf"/>
</dbReference>
<reference evidence="5" key="1">
    <citation type="journal article" date="2019" name="Mol. Phylogenet. Evol.">
        <title>Morphological evolution and classification of the red algal order Ceramiales inferred using plastid phylogenomics.</title>
        <authorList>
            <person name="Diaz-Tapia P."/>
            <person name="Pasella M.M."/>
            <person name="Verbruggen H."/>
            <person name="Maggs C.A."/>
        </authorList>
    </citation>
    <scope>NUCLEOTIDE SEQUENCE</scope>
    <source>
        <strain evidence="5">PD2926</strain>
    </source>
</reference>
<geneLocation type="plastid" evidence="5"/>
<dbReference type="PIRSF" id="PIRSF002181">
    <property type="entry name" value="Ribosomal_L13"/>
    <property type="match status" value="1"/>
</dbReference>
<dbReference type="GO" id="GO:0003729">
    <property type="term" value="F:mRNA binding"/>
    <property type="evidence" value="ECO:0007669"/>
    <property type="project" value="TreeGrafter"/>
</dbReference>
<gene>
    <name evidence="5" type="primary">rpl13</name>
</gene>
<dbReference type="CDD" id="cd00392">
    <property type="entry name" value="Ribosomal_L13"/>
    <property type="match status" value="1"/>
</dbReference>
<dbReference type="Pfam" id="PF00572">
    <property type="entry name" value="Ribosomal_L13"/>
    <property type="match status" value="1"/>
</dbReference>
<dbReference type="GO" id="GO:0003735">
    <property type="term" value="F:structural constituent of ribosome"/>
    <property type="evidence" value="ECO:0007669"/>
    <property type="project" value="InterPro"/>
</dbReference>
<keyword evidence="3 4" id="KW-0687">Ribonucleoprotein</keyword>
<dbReference type="PANTHER" id="PTHR11545">
    <property type="entry name" value="RIBOSOMAL PROTEIN L13"/>
    <property type="match status" value="1"/>
</dbReference>
<evidence type="ECO:0000256" key="3">
    <source>
        <dbReference type="ARBA" id="ARBA00023274"/>
    </source>
</evidence>
<dbReference type="PROSITE" id="PS00783">
    <property type="entry name" value="RIBOSOMAL_L13"/>
    <property type="match status" value="1"/>
</dbReference>
<name>A0A4D6WR96_9FLOR</name>
<keyword evidence="2 4" id="KW-0689">Ribosomal protein</keyword>
<dbReference type="NCBIfam" id="TIGR01066">
    <property type="entry name" value="rplM_bact"/>
    <property type="match status" value="1"/>
</dbReference>
<evidence type="ECO:0000256" key="4">
    <source>
        <dbReference type="RuleBase" id="RU003877"/>
    </source>
</evidence>
<accession>A0A4D6WR96</accession>
<organism evidence="5">
    <name type="scientific">Bornetia secundiflora</name>
    <dbReference type="NCBI Taxonomy" id="2575637"/>
    <lineage>
        <taxon>Eukaryota</taxon>
        <taxon>Rhodophyta</taxon>
        <taxon>Florideophyceae</taxon>
        <taxon>Rhodymeniophycidae</taxon>
        <taxon>Ceramiales</taxon>
        <taxon>Wrangeliaceae</taxon>
        <taxon>Bornetia</taxon>
    </lineage>
</organism>
<dbReference type="AlphaFoldDB" id="A0A4D6WR96"/>
<reference evidence="5" key="2">
    <citation type="submission" date="2019-04" db="EMBL/GenBank/DDBJ databases">
        <authorList>
            <person name="Pasella M."/>
        </authorList>
    </citation>
    <scope>NUCLEOTIDE SEQUENCE</scope>
    <source>
        <strain evidence="5">PD2926</strain>
    </source>
</reference>
<evidence type="ECO:0000313" key="5">
    <source>
        <dbReference type="EMBL" id="QCI04830.1"/>
    </source>
</evidence>
<evidence type="ECO:0000256" key="2">
    <source>
        <dbReference type="ARBA" id="ARBA00022980"/>
    </source>
</evidence>
<protein>
    <submittedName>
        <fullName evidence="5">Ribosomal protein L13</fullName>
    </submittedName>
</protein>
<dbReference type="GO" id="GO:0022625">
    <property type="term" value="C:cytosolic large ribosomal subunit"/>
    <property type="evidence" value="ECO:0007669"/>
    <property type="project" value="TreeGrafter"/>
</dbReference>
<dbReference type="SUPFAM" id="SSF52161">
    <property type="entry name" value="Ribosomal protein L13"/>
    <property type="match status" value="1"/>
</dbReference>